<feature type="transmembrane region" description="Helical" evidence="4">
    <location>
        <begin position="41"/>
        <end position="61"/>
    </location>
</feature>
<evidence type="ECO:0000256" key="2">
    <source>
        <dbReference type="ARBA" id="ARBA00022777"/>
    </source>
</evidence>
<dbReference type="InterPro" id="IPR050482">
    <property type="entry name" value="Sensor_HK_TwoCompSys"/>
</dbReference>
<keyword evidence="7" id="KW-1185">Reference proteome</keyword>
<dbReference type="OrthoDB" id="144293at2"/>
<dbReference type="GO" id="GO:0046983">
    <property type="term" value="F:protein dimerization activity"/>
    <property type="evidence" value="ECO:0007669"/>
    <property type="project" value="InterPro"/>
</dbReference>
<dbReference type="CDD" id="cd16917">
    <property type="entry name" value="HATPase_UhpB-NarQ-NarX-like"/>
    <property type="match status" value="1"/>
</dbReference>
<gene>
    <name evidence="6" type="ORF">F3087_43390</name>
</gene>
<evidence type="ECO:0000256" key="4">
    <source>
        <dbReference type="SAM" id="Phobius"/>
    </source>
</evidence>
<dbReference type="GO" id="GO:0000155">
    <property type="term" value="F:phosphorelay sensor kinase activity"/>
    <property type="evidence" value="ECO:0007669"/>
    <property type="project" value="InterPro"/>
</dbReference>
<feature type="transmembrane region" description="Helical" evidence="4">
    <location>
        <begin position="131"/>
        <end position="154"/>
    </location>
</feature>
<dbReference type="AlphaFoldDB" id="A0A5N0DUN4"/>
<evidence type="ECO:0000259" key="5">
    <source>
        <dbReference type="PROSITE" id="PS50109"/>
    </source>
</evidence>
<sequence length="398" mass="42023">MHSSPLTPVFTALRLGLHVLMTALAVVIAVRALLPGAPHPVPVVALTVGFLATYFAGHVLSGRRGGIAIWLTALTVWWLCLVVLAPDAGYLAFGLFFLYLHLLPRPWSLLAVAGATAIAVVGFGVHRGWSVAGAIGPIFGAAVAVGIGLGYQALFRESAERQRLIDELLSTRAILAEQERTAGKLSERERLAQEIHDTVAQGLSSIQLLLHAAEQSAPDHPALQQIRLARETAAENLAETRRLIAELAPAALDGQSLAQALERICLRANAPGLATQLVVEGTPERLPMPIEAALVRIAQGAVSNVVQHAKADRMRLTLTYADAEVLLDVVDDGIGIEPDVLDHSPSGSFGLAAMRSRVEQQGGTMAVESEPGHTAVTVAFPLEPAAPEPDSAEPGDRA</sequence>
<dbReference type="InterPro" id="IPR011712">
    <property type="entry name" value="Sig_transdc_His_kin_sub3_dim/P"/>
</dbReference>
<dbReference type="RefSeq" id="WP_150408035.1">
    <property type="nucleotide sequence ID" value="NZ_VXLC01000043.1"/>
</dbReference>
<proteinExistence type="predicted"/>
<keyword evidence="1" id="KW-0808">Transferase</keyword>
<keyword evidence="3" id="KW-0902">Two-component regulatory system</keyword>
<protein>
    <submittedName>
        <fullName evidence="6">Sensor histidine kinase</fullName>
    </submittedName>
</protein>
<keyword evidence="4" id="KW-1133">Transmembrane helix</keyword>
<dbReference type="SUPFAM" id="SSF55874">
    <property type="entry name" value="ATPase domain of HSP90 chaperone/DNA topoisomerase II/histidine kinase"/>
    <property type="match status" value="1"/>
</dbReference>
<keyword evidence="4" id="KW-0812">Transmembrane</keyword>
<dbReference type="InterPro" id="IPR003594">
    <property type="entry name" value="HATPase_dom"/>
</dbReference>
<evidence type="ECO:0000256" key="1">
    <source>
        <dbReference type="ARBA" id="ARBA00022679"/>
    </source>
</evidence>
<organism evidence="6 7">
    <name type="scientific">Nocardia colli</name>
    <dbReference type="NCBI Taxonomy" id="2545717"/>
    <lineage>
        <taxon>Bacteria</taxon>
        <taxon>Bacillati</taxon>
        <taxon>Actinomycetota</taxon>
        <taxon>Actinomycetes</taxon>
        <taxon>Mycobacteriales</taxon>
        <taxon>Nocardiaceae</taxon>
        <taxon>Nocardia</taxon>
    </lineage>
</organism>
<dbReference type="PROSITE" id="PS50109">
    <property type="entry name" value="HIS_KIN"/>
    <property type="match status" value="1"/>
</dbReference>
<feature type="transmembrane region" description="Helical" evidence="4">
    <location>
        <begin position="107"/>
        <end position="125"/>
    </location>
</feature>
<dbReference type="Gene3D" id="3.30.565.10">
    <property type="entry name" value="Histidine kinase-like ATPase, C-terminal domain"/>
    <property type="match status" value="1"/>
</dbReference>
<keyword evidence="2 6" id="KW-0418">Kinase</keyword>
<dbReference type="EMBL" id="VXLC01000043">
    <property type="protein sequence ID" value="KAA8879715.1"/>
    <property type="molecule type" value="Genomic_DNA"/>
</dbReference>
<dbReference type="Pfam" id="PF07730">
    <property type="entry name" value="HisKA_3"/>
    <property type="match status" value="1"/>
</dbReference>
<dbReference type="Pfam" id="PF02518">
    <property type="entry name" value="HATPase_c"/>
    <property type="match status" value="1"/>
</dbReference>
<dbReference type="PANTHER" id="PTHR24421">
    <property type="entry name" value="NITRATE/NITRITE SENSOR PROTEIN NARX-RELATED"/>
    <property type="match status" value="1"/>
</dbReference>
<feature type="domain" description="Histidine kinase" evidence="5">
    <location>
        <begin position="294"/>
        <end position="384"/>
    </location>
</feature>
<reference evidence="6 7" key="1">
    <citation type="submission" date="2019-09" db="EMBL/GenBank/DDBJ databases">
        <authorList>
            <person name="Wang X."/>
        </authorList>
    </citation>
    <scope>NUCLEOTIDE SEQUENCE [LARGE SCALE GENOMIC DNA]</scope>
    <source>
        <strain evidence="6 7">CICC 11023</strain>
    </source>
</reference>
<dbReference type="SMART" id="SM00387">
    <property type="entry name" value="HATPase_c"/>
    <property type="match status" value="1"/>
</dbReference>
<dbReference type="InterPro" id="IPR005467">
    <property type="entry name" value="His_kinase_dom"/>
</dbReference>
<dbReference type="GO" id="GO:0016020">
    <property type="term" value="C:membrane"/>
    <property type="evidence" value="ECO:0007669"/>
    <property type="project" value="InterPro"/>
</dbReference>
<keyword evidence="4" id="KW-0472">Membrane</keyword>
<dbReference type="Proteomes" id="UP000323876">
    <property type="component" value="Unassembled WGS sequence"/>
</dbReference>
<evidence type="ECO:0000313" key="7">
    <source>
        <dbReference type="Proteomes" id="UP000323876"/>
    </source>
</evidence>
<evidence type="ECO:0000313" key="6">
    <source>
        <dbReference type="EMBL" id="KAA8879715.1"/>
    </source>
</evidence>
<accession>A0A5N0DUN4</accession>
<feature type="transmembrane region" description="Helical" evidence="4">
    <location>
        <begin position="12"/>
        <end position="34"/>
    </location>
</feature>
<dbReference type="InterPro" id="IPR036890">
    <property type="entry name" value="HATPase_C_sf"/>
</dbReference>
<dbReference type="Gene3D" id="1.20.5.1930">
    <property type="match status" value="1"/>
</dbReference>
<dbReference type="InterPro" id="IPR017205">
    <property type="entry name" value="Sig_transdc_His_kinase_ChrS"/>
</dbReference>
<feature type="transmembrane region" description="Helical" evidence="4">
    <location>
        <begin position="67"/>
        <end position="100"/>
    </location>
</feature>
<dbReference type="PANTHER" id="PTHR24421:SF62">
    <property type="entry name" value="SENSORY TRANSDUCTION HISTIDINE KINASE"/>
    <property type="match status" value="1"/>
</dbReference>
<dbReference type="PIRSF" id="PIRSF037434">
    <property type="entry name" value="STHK_ChrS"/>
    <property type="match status" value="1"/>
</dbReference>
<evidence type="ECO:0000256" key="3">
    <source>
        <dbReference type="ARBA" id="ARBA00023012"/>
    </source>
</evidence>
<comment type="caution">
    <text evidence="6">The sequence shown here is derived from an EMBL/GenBank/DDBJ whole genome shotgun (WGS) entry which is preliminary data.</text>
</comment>
<name>A0A5N0DUN4_9NOCA</name>